<dbReference type="EMBL" id="JBGBPQ010000003">
    <property type="protein sequence ID" value="KAL1526418.1"/>
    <property type="molecule type" value="Genomic_DNA"/>
</dbReference>
<reference evidence="1 2" key="1">
    <citation type="journal article" date="2024" name="Science">
        <title>Giant polyketide synthase enzymes in the biosynthesis of giant marine polyether toxins.</title>
        <authorList>
            <person name="Fallon T.R."/>
            <person name="Shende V.V."/>
            <person name="Wierzbicki I.H."/>
            <person name="Pendleton A.L."/>
            <person name="Watervoot N.F."/>
            <person name="Auber R.P."/>
            <person name="Gonzalez D.J."/>
            <person name="Wisecaver J.H."/>
            <person name="Moore B.S."/>
        </authorList>
    </citation>
    <scope>NUCLEOTIDE SEQUENCE [LARGE SCALE GENOMIC DNA]</scope>
    <source>
        <strain evidence="1 2">12B1</strain>
    </source>
</reference>
<evidence type="ECO:0000313" key="2">
    <source>
        <dbReference type="Proteomes" id="UP001515480"/>
    </source>
</evidence>
<evidence type="ECO:0000313" key="1">
    <source>
        <dbReference type="EMBL" id="KAL1526418.1"/>
    </source>
</evidence>
<organism evidence="1 2">
    <name type="scientific">Prymnesium parvum</name>
    <name type="common">Toxic golden alga</name>
    <dbReference type="NCBI Taxonomy" id="97485"/>
    <lineage>
        <taxon>Eukaryota</taxon>
        <taxon>Haptista</taxon>
        <taxon>Haptophyta</taxon>
        <taxon>Prymnesiophyceae</taxon>
        <taxon>Prymnesiales</taxon>
        <taxon>Prymnesiaceae</taxon>
        <taxon>Prymnesium</taxon>
    </lineage>
</organism>
<sequence length="565" mass="59706">MLLATRACAATFTAVDFLRYEQPDVPMESRCEKAFHVLLEDDPVVRGLVGLTGDMGKGLSERYAAHLQTALDQAGFFRFISDLTMQHSVHSTPDSLPLVDEPFCAPKGAGEDICGSIPTSFEIAECGEEAYQSDSPASRLSSPHNSLGASIDAKLEAYDIELPPKLSSFCTAHASSLESTTYETESRTGDAVESAFVAPVVHRVARAAGAEVGTFRGAASTLALARAAAMDAAMDNDLMTQDSSDSTRSFKELLRHLLQPDALFTLRDEIVALESRPHEDAGGTTLRLKSLATLLVAALTSRKGAASVPDSMLHAIKHCASTELSPAQCVRAFLERPVLLTQCALQVPDGRIRTIASRCNWLVALAAMAEPSPALATWAEASVTVVSQTVKYAQGKTRSSSELERRRGKASGVALHTLAGHVRRAVTQDSRLLELVVSEERDVPTLQAVCAPSSSPAGPAHGPKRAQWTSAQLEPALANTLGEGSHGPIMTPAFSSSTGVTTSGGWLTSLSPDARSPTFPPSVSTTLADGMVNSNADTGSAPARSQGGRMVAQAQSAPWTWLRAS</sequence>
<keyword evidence="2" id="KW-1185">Reference proteome</keyword>
<name>A0AB34JZS8_PRYPA</name>
<comment type="caution">
    <text evidence="1">The sequence shown here is derived from an EMBL/GenBank/DDBJ whole genome shotgun (WGS) entry which is preliminary data.</text>
</comment>
<accession>A0AB34JZS8</accession>
<dbReference type="AlphaFoldDB" id="A0AB34JZS8"/>
<gene>
    <name evidence="1" type="ORF">AB1Y20_015130</name>
</gene>
<proteinExistence type="predicted"/>
<protein>
    <submittedName>
        <fullName evidence="1">Uncharacterized protein</fullName>
    </submittedName>
</protein>
<dbReference type="Proteomes" id="UP001515480">
    <property type="component" value="Unassembled WGS sequence"/>
</dbReference>